<feature type="region of interest" description="Disordered" evidence="3">
    <location>
        <begin position="1055"/>
        <end position="1083"/>
    </location>
</feature>
<dbReference type="PROSITE" id="PS50878">
    <property type="entry name" value="RT_POL"/>
    <property type="match status" value="1"/>
</dbReference>
<evidence type="ECO:0000256" key="1">
    <source>
        <dbReference type="ARBA" id="ARBA00004173"/>
    </source>
</evidence>
<sequence length="1788" mass="205333">MVHALEGIWRHQKEVIRQELLHADSEIHLAFDLWTSPGRQAIMGVTAHFITREKGPQVRLIAMRKQLGAHDGVNLANTLEEVIRDWGITNQVRTFVSDNASSNDTCIASLIPRLEPSAKKKQDAQARRIRCFGHILNLVSKAFLFGKDSESFERQSDAYVLLQQDEADLKHWRKAGPIGKLQNIVKFVRASPQRTQRFKNLSREISEGSGQSSDILLSQQTFREVELIQDNATRWNSTYLMIERAIRLKDEVDGFCSSQSVKDPVPAQDILTSDDWLQLTEIMTILRPIWKITLRTQGFGQDGSYGRLWEVITAMEYLLSHFEGWKTFYNDTSSGDSQDLESEELQAFSQETSQRSTRSGYRQVPSYAQGSQASQRRFNESLLPAHTRQEYINSISNLEEMGSSGQQYLRTSINNGWKKLDEYYALTEESPLYAAALLLHPGFNMKYLEKNWRSPRQQEWVSNAKLALKRYFNRWYPSEEGEGMRNTRQRPEPHDPDDFEQWVQAEATVLEGEEDDEEVDELEKYLGLQRQANCNPVEWWFAHEEEYPRLSKLALSILAVPSQSSDCERAFSAASLAQTSQRLAMKVERLEMLQCMRQWHKRGAISLLGGSVATPERKASRKSPRTRTCSFVMTMNVMHSRLRLKRLVQDQLEAVHPADIISLQDVPQSLPSMRLSGYNLAYHSDRVIEKGEDGQPVLDDKGRPKEIMELRYVAFLVRTSIPLANWRAFWAEGANKGLLATAVLETDHGPRTILNLYNHLERANFDEIPFEDGVIFCGDINAHDPLWGGEKTEQNSSGKKARQRLDAAEMINVGPRGVPTFYGGDANTTVIWLGKSAHSFFKRSEVLDHRDFQRDHRPLLVVLHGGPHRDDSIRYLWRKVSEQTLAYTIPRYLKLLGNPPLNTQADIDRHIAKFLRLLSAAIADCVPTVKRNPFRPNTVKRTVTSAMQRDMALERRAARALSRLRPRDRGYKKTERRYGALRRAVEYAIRTQNRKGFREHIADTSKRLDVFDTLKQGVRWATKTEPAHSPPLQNPDGTLCESDAENAACFRETVWGPATSTNPSPLERPVEDPSRPQHFSPQHLRQGDLKWALEAAPTGKACGPDQVAFDVFKKCPRVFHAHLTRIMNACLRLEYHPDEFKRSITVVLRKPDRTDFSLPKSWRPVALLSCLGKLLERVVAERIQELAVKHRLIPRMQFGFPGRCTTKCIEALLSPVYRGFCVKTRNKKKWRSTLLSLDISGAYDHVNRPELLRILVRKGMPDWIVNFIWSFLSDRRIMLRFPGYVSEEVFVNTGIPQGSPLSPILFVFFSAPMLEKFERLHPDLNVFAFSYVDDSYILVTSRTFKENCEILEMYHEQVMEWATPNGIRFDPGKYKVMHFTRNEKCDLCPDISGLTVKHVINNSVDPEAPKHLRILGVMVDPALKWDAHIANLESKVKKKLGFLKRISSSVMGPNLIDTRRLYITSVRPIITYACACWFVLADGKGQQFRITKKLIARLDRLQRECLVNISGAYNQAPVMVPQKELNIEPIEVALHRIAMAHRVGNTNTLEGERMLKVARRPFHRMRSFACFDLHPYWVAYQQAGLVRDEIVQHYGLERSVRLGRNVAGWFNQYLRQQGLLRSAYLWVEFAEEHALKAPRTCGHEAVTYMGEWCTNIMSIHMGKTRAQSTILIHMRTGHNGLNSNLYSINKAETNMCPCGEGEHTVEHLLFDCVSLERQRRELLPADYGKCDDDLRRLKLRYLLTQCAGPVSAWALKHFELEQFSWTKEHLPIRTRAFPFSSGTRHRRV</sequence>
<accession>A0AAD9E8L6</accession>
<proteinExistence type="predicted"/>
<dbReference type="InterPro" id="IPR008906">
    <property type="entry name" value="HATC_C_dom"/>
</dbReference>
<evidence type="ECO:0000313" key="6">
    <source>
        <dbReference type="Proteomes" id="UP001243330"/>
    </source>
</evidence>
<dbReference type="EMBL" id="JAQOWY010000674">
    <property type="protein sequence ID" value="KAK1839430.1"/>
    <property type="molecule type" value="Genomic_DNA"/>
</dbReference>
<name>A0AAD9E8L6_9PEZI</name>
<dbReference type="PANTHER" id="PTHR33481:SF1">
    <property type="entry name" value="ENDONUCLEASE_EXONUCLEASE_PHOSPHATASE DOMAIN-CONTAINING PROTEIN-RELATED"/>
    <property type="match status" value="1"/>
</dbReference>
<gene>
    <name evidence="5" type="ORF">CCHR01_17939</name>
</gene>
<dbReference type="PANTHER" id="PTHR33481">
    <property type="entry name" value="REVERSE TRANSCRIPTASE"/>
    <property type="match status" value="1"/>
</dbReference>
<dbReference type="InterPro" id="IPR000477">
    <property type="entry name" value="RT_dom"/>
</dbReference>
<dbReference type="Gene3D" id="3.60.10.10">
    <property type="entry name" value="Endonuclease/exonuclease/phosphatase"/>
    <property type="match status" value="1"/>
</dbReference>
<organism evidence="5 6">
    <name type="scientific">Colletotrichum chrysophilum</name>
    <dbReference type="NCBI Taxonomy" id="1836956"/>
    <lineage>
        <taxon>Eukaryota</taxon>
        <taxon>Fungi</taxon>
        <taxon>Dikarya</taxon>
        <taxon>Ascomycota</taxon>
        <taxon>Pezizomycotina</taxon>
        <taxon>Sordariomycetes</taxon>
        <taxon>Hypocreomycetidae</taxon>
        <taxon>Glomerellales</taxon>
        <taxon>Glomerellaceae</taxon>
        <taxon>Colletotrichum</taxon>
        <taxon>Colletotrichum gloeosporioides species complex</taxon>
    </lineage>
</organism>
<feature type="region of interest" description="Disordered" evidence="3">
    <location>
        <begin position="336"/>
        <end position="375"/>
    </location>
</feature>
<dbReference type="SUPFAM" id="SSF56672">
    <property type="entry name" value="DNA/RNA polymerases"/>
    <property type="match status" value="1"/>
</dbReference>
<evidence type="ECO:0000313" key="5">
    <source>
        <dbReference type="EMBL" id="KAK1839430.1"/>
    </source>
</evidence>
<evidence type="ECO:0000259" key="4">
    <source>
        <dbReference type="PROSITE" id="PS50878"/>
    </source>
</evidence>
<dbReference type="Proteomes" id="UP001243330">
    <property type="component" value="Unassembled WGS sequence"/>
</dbReference>
<dbReference type="InterPro" id="IPR012337">
    <property type="entry name" value="RNaseH-like_sf"/>
</dbReference>
<keyword evidence="6" id="KW-1185">Reference proteome</keyword>
<evidence type="ECO:0000256" key="3">
    <source>
        <dbReference type="SAM" id="MobiDB-lite"/>
    </source>
</evidence>
<dbReference type="Pfam" id="PF05699">
    <property type="entry name" value="Dimer_Tnp_hAT"/>
    <property type="match status" value="1"/>
</dbReference>
<reference evidence="5" key="1">
    <citation type="submission" date="2023-01" db="EMBL/GenBank/DDBJ databases">
        <title>Colletotrichum chrysophilum M932 genome sequence.</title>
        <authorList>
            <person name="Baroncelli R."/>
        </authorList>
    </citation>
    <scope>NUCLEOTIDE SEQUENCE</scope>
    <source>
        <strain evidence="5">M932</strain>
    </source>
</reference>
<dbReference type="Pfam" id="PF00078">
    <property type="entry name" value="RVT_1"/>
    <property type="match status" value="1"/>
</dbReference>
<dbReference type="InterPro" id="IPR036691">
    <property type="entry name" value="Endo/exonu/phosph_ase_sf"/>
</dbReference>
<dbReference type="GO" id="GO:0005739">
    <property type="term" value="C:mitochondrion"/>
    <property type="evidence" value="ECO:0007669"/>
    <property type="project" value="UniProtKB-SubCell"/>
</dbReference>
<feature type="domain" description="Reverse transcriptase" evidence="4">
    <location>
        <begin position="1129"/>
        <end position="1419"/>
    </location>
</feature>
<dbReference type="SUPFAM" id="SSF53098">
    <property type="entry name" value="Ribonuclease H-like"/>
    <property type="match status" value="1"/>
</dbReference>
<keyword evidence="2" id="KW-0496">Mitochondrion</keyword>
<dbReference type="CDD" id="cd01650">
    <property type="entry name" value="RT_nLTR_like"/>
    <property type="match status" value="1"/>
</dbReference>
<dbReference type="InterPro" id="IPR043502">
    <property type="entry name" value="DNA/RNA_pol_sf"/>
</dbReference>
<protein>
    <recommendedName>
        <fullName evidence="4">Reverse transcriptase domain-containing protein</fullName>
    </recommendedName>
</protein>
<dbReference type="GO" id="GO:0046983">
    <property type="term" value="F:protein dimerization activity"/>
    <property type="evidence" value="ECO:0007669"/>
    <property type="project" value="InterPro"/>
</dbReference>
<comment type="subcellular location">
    <subcellularLocation>
        <location evidence="1">Mitochondrion</location>
    </subcellularLocation>
</comment>
<dbReference type="SUPFAM" id="SSF56219">
    <property type="entry name" value="DNase I-like"/>
    <property type="match status" value="1"/>
</dbReference>
<comment type="caution">
    <text evidence="5">The sequence shown here is derived from an EMBL/GenBank/DDBJ whole genome shotgun (WGS) entry which is preliminary data.</text>
</comment>
<feature type="compositionally biased region" description="Polar residues" evidence="3">
    <location>
        <begin position="347"/>
        <end position="375"/>
    </location>
</feature>
<evidence type="ECO:0000256" key="2">
    <source>
        <dbReference type="ARBA" id="ARBA00023128"/>
    </source>
</evidence>